<evidence type="ECO:0000313" key="3">
    <source>
        <dbReference type="EMBL" id="NNU80052.1"/>
    </source>
</evidence>
<protein>
    <submittedName>
        <fullName evidence="3">MFS transporter</fullName>
    </submittedName>
</protein>
<sequence>MRLPRSLLAAYAAPSLPLAAMYFPVYVFLAEYYASDFGFSLGFIGAAFIAVRLFDAVSDPAMGLLSDGLRTRWGRRRIWLAIGCPIVMVSVWCLFVPPVDVNRTWFVTFLFLLTLGWTVMLTPYFAWGAEITGDYAERGRVAIWRDSIGLVGTILAAILYTAGGTAAAGMTLVAAAIVLMLPASVIWCLRVVPEPRDWSRERATDLRDLIRVIRAEPLFLRLLGAYFINGAANALPATLFLFFVEYRLGAPGQGGLLLVLYFGAAVAAAPFWTFALRRISKHRLWCLAMIYAGIIFSVALTLGEGDIAAFAVICVLSGAALGADLALPSAMQADLVDLDTARSGRQRTGAFFALWSLATKFALALSGGLALILLEFAGFEANAANTGTALLSLALLYAAAPIALKAIAVAMMWRFPMDEAAQAALRQRIETRA</sequence>
<dbReference type="Pfam" id="PF13347">
    <property type="entry name" value="MFS_2"/>
    <property type="match status" value="1"/>
</dbReference>
<feature type="transmembrane region" description="Helical" evidence="2">
    <location>
        <begin position="308"/>
        <end position="327"/>
    </location>
</feature>
<evidence type="ECO:0000313" key="4">
    <source>
        <dbReference type="Proteomes" id="UP000572377"/>
    </source>
</evidence>
<keyword evidence="2" id="KW-1133">Transmembrane helix</keyword>
<feature type="transmembrane region" description="Helical" evidence="2">
    <location>
        <begin position="394"/>
        <end position="413"/>
    </location>
</feature>
<name>A0A849L1A4_9RHOB</name>
<dbReference type="SUPFAM" id="SSF103473">
    <property type="entry name" value="MFS general substrate transporter"/>
    <property type="match status" value="1"/>
</dbReference>
<reference evidence="3 4" key="1">
    <citation type="submission" date="2020-05" db="EMBL/GenBank/DDBJ databases">
        <title>Gimesia benthica sp. nov., a novel planctomycete isolated from a deep-sea water sample of the Northwest Indian Ocean.</title>
        <authorList>
            <person name="Wang J."/>
            <person name="Ruan C."/>
            <person name="Song L."/>
            <person name="Zhu Y."/>
            <person name="Li A."/>
            <person name="Zheng X."/>
            <person name="Wang L."/>
            <person name="Lu Z."/>
            <person name="Huang Y."/>
            <person name="Du W."/>
            <person name="Zhou Y."/>
            <person name="Huang L."/>
            <person name="Dai X."/>
        </authorList>
    </citation>
    <scope>NUCLEOTIDE SEQUENCE [LARGE SCALE GENOMIC DNA]</scope>
    <source>
        <strain evidence="3 4">YYQ-30</strain>
    </source>
</reference>
<evidence type="ECO:0000256" key="1">
    <source>
        <dbReference type="ARBA" id="ARBA00009617"/>
    </source>
</evidence>
<feature type="transmembrane region" description="Helical" evidence="2">
    <location>
        <begin position="172"/>
        <end position="192"/>
    </location>
</feature>
<proteinExistence type="inferred from homology"/>
<dbReference type="AlphaFoldDB" id="A0A849L1A4"/>
<dbReference type="GO" id="GO:0015293">
    <property type="term" value="F:symporter activity"/>
    <property type="evidence" value="ECO:0007669"/>
    <property type="project" value="InterPro"/>
</dbReference>
<feature type="transmembrane region" description="Helical" evidence="2">
    <location>
        <begin position="284"/>
        <end position="302"/>
    </location>
</feature>
<feature type="transmembrane region" description="Helical" evidence="2">
    <location>
        <begin position="105"/>
        <end position="127"/>
    </location>
</feature>
<feature type="transmembrane region" description="Helical" evidence="2">
    <location>
        <begin position="78"/>
        <end position="99"/>
    </location>
</feature>
<feature type="transmembrane region" description="Helical" evidence="2">
    <location>
        <begin position="148"/>
        <end position="166"/>
    </location>
</feature>
<dbReference type="InterPro" id="IPR039672">
    <property type="entry name" value="MFS_2"/>
</dbReference>
<dbReference type="EMBL" id="JABFBC010000001">
    <property type="protein sequence ID" value="NNU80052.1"/>
    <property type="molecule type" value="Genomic_DNA"/>
</dbReference>
<feature type="transmembrane region" description="Helical" evidence="2">
    <location>
        <begin position="7"/>
        <end position="25"/>
    </location>
</feature>
<feature type="transmembrane region" description="Helical" evidence="2">
    <location>
        <begin position="255"/>
        <end position="272"/>
    </location>
</feature>
<dbReference type="GO" id="GO:0008643">
    <property type="term" value="P:carbohydrate transport"/>
    <property type="evidence" value="ECO:0007669"/>
    <property type="project" value="InterPro"/>
</dbReference>
<dbReference type="InterPro" id="IPR036259">
    <property type="entry name" value="MFS_trans_sf"/>
</dbReference>
<dbReference type="GO" id="GO:0005886">
    <property type="term" value="C:plasma membrane"/>
    <property type="evidence" value="ECO:0007669"/>
    <property type="project" value="TreeGrafter"/>
</dbReference>
<feature type="transmembrane region" description="Helical" evidence="2">
    <location>
        <begin position="218"/>
        <end position="243"/>
    </location>
</feature>
<dbReference type="Proteomes" id="UP000572377">
    <property type="component" value="Unassembled WGS sequence"/>
</dbReference>
<feature type="transmembrane region" description="Helical" evidence="2">
    <location>
        <begin position="37"/>
        <end position="57"/>
    </location>
</feature>
<gene>
    <name evidence="3" type="ORF">HMH01_06325</name>
</gene>
<keyword evidence="2" id="KW-0472">Membrane</keyword>
<organism evidence="3 4">
    <name type="scientific">Halovulum dunhuangense</name>
    <dbReference type="NCBI Taxonomy" id="1505036"/>
    <lineage>
        <taxon>Bacteria</taxon>
        <taxon>Pseudomonadati</taxon>
        <taxon>Pseudomonadota</taxon>
        <taxon>Alphaproteobacteria</taxon>
        <taxon>Rhodobacterales</taxon>
        <taxon>Paracoccaceae</taxon>
        <taxon>Halovulum</taxon>
    </lineage>
</organism>
<keyword evidence="4" id="KW-1185">Reference proteome</keyword>
<dbReference type="PANTHER" id="PTHR11328:SF24">
    <property type="entry name" value="MAJOR FACILITATOR SUPERFAMILY (MFS) PROFILE DOMAIN-CONTAINING PROTEIN"/>
    <property type="match status" value="1"/>
</dbReference>
<comment type="similarity">
    <text evidence="1">Belongs to the sodium:galactoside symporter (TC 2.A.2) family.</text>
</comment>
<dbReference type="PANTHER" id="PTHR11328">
    <property type="entry name" value="MAJOR FACILITATOR SUPERFAMILY DOMAIN-CONTAINING PROTEIN"/>
    <property type="match status" value="1"/>
</dbReference>
<dbReference type="RefSeq" id="WP_171323498.1">
    <property type="nucleotide sequence ID" value="NZ_JABFBC010000001.1"/>
</dbReference>
<comment type="caution">
    <text evidence="3">The sequence shown here is derived from an EMBL/GenBank/DDBJ whole genome shotgun (WGS) entry which is preliminary data.</text>
</comment>
<keyword evidence="2" id="KW-0812">Transmembrane</keyword>
<evidence type="ECO:0000256" key="2">
    <source>
        <dbReference type="SAM" id="Phobius"/>
    </source>
</evidence>
<accession>A0A849L1A4</accession>
<dbReference type="Gene3D" id="1.20.1250.20">
    <property type="entry name" value="MFS general substrate transporter like domains"/>
    <property type="match status" value="1"/>
</dbReference>
<feature type="transmembrane region" description="Helical" evidence="2">
    <location>
        <begin position="348"/>
        <end position="374"/>
    </location>
</feature>